<reference evidence="2" key="1">
    <citation type="submission" date="2011-08" db="EMBL/GenBank/DDBJ databases">
        <title>The complete genome of Muricauda ruestringensis DSM 13258.</title>
        <authorList>
            <person name="Lucas S."/>
            <person name="Han J."/>
            <person name="Lapidus A."/>
            <person name="Bruce D."/>
            <person name="Goodwin L."/>
            <person name="Pitluck S."/>
            <person name="Peters L."/>
            <person name="Kyrpides N."/>
            <person name="Mavromatis K."/>
            <person name="Ivanova N."/>
            <person name="Ovchinnikova G."/>
            <person name="Teshima H."/>
            <person name="Detter J.C."/>
            <person name="Tapia R."/>
            <person name="Han C."/>
            <person name="Land M."/>
            <person name="Hauser L."/>
            <person name="Markowitz V."/>
            <person name="Cheng J.-F."/>
            <person name="Hugenholtz P."/>
            <person name="Woyke T."/>
            <person name="Wu D."/>
            <person name="Spring S."/>
            <person name="Schroeder M."/>
            <person name="Brambilla E."/>
            <person name="Klenk H.-P."/>
            <person name="Eisen J.A."/>
        </authorList>
    </citation>
    <scope>NUCLEOTIDE SEQUENCE [LARGE SCALE GENOMIC DNA]</scope>
    <source>
        <strain evidence="2">DSM 13258 / LMG 19739 / B1</strain>
    </source>
</reference>
<dbReference type="EMBL" id="CP002999">
    <property type="protein sequence ID" value="AEM70620.1"/>
    <property type="molecule type" value="Genomic_DNA"/>
</dbReference>
<dbReference type="Proteomes" id="UP000008908">
    <property type="component" value="Chromosome"/>
</dbReference>
<reference evidence="1 2" key="2">
    <citation type="journal article" date="2012" name="Stand. Genomic Sci.">
        <title>Complete genome sequence of the facultatively anaerobic, appendaged bacterium Muricauda ruestringensis type strain (B1(T)).</title>
        <authorList>
            <person name="Huntemann M."/>
            <person name="Teshima H."/>
            <person name="Lapidus A."/>
            <person name="Nolan M."/>
            <person name="Lucas S."/>
            <person name="Hammon N."/>
            <person name="Deshpande S."/>
            <person name="Cheng J.F."/>
            <person name="Tapia R."/>
            <person name="Goodwin L.A."/>
            <person name="Pitluck S."/>
            <person name="Liolios K."/>
            <person name="Pagani I."/>
            <person name="Ivanova N."/>
            <person name="Mavromatis K."/>
            <person name="Mikhailova N."/>
            <person name="Pati A."/>
            <person name="Chen A."/>
            <person name="Palaniappan K."/>
            <person name="Land M."/>
            <person name="Hauser L."/>
            <person name="Pan C."/>
            <person name="Brambilla E.M."/>
            <person name="Rohde M."/>
            <person name="Spring S."/>
            <person name="Goker M."/>
            <person name="Detter J.C."/>
            <person name="Bristow J."/>
            <person name="Eisen J.A."/>
            <person name="Markowitz V."/>
            <person name="Hugenholtz P."/>
            <person name="Kyrpides N.C."/>
            <person name="Klenk H.P."/>
            <person name="Woyke T."/>
        </authorList>
    </citation>
    <scope>NUCLEOTIDE SEQUENCE [LARGE SCALE GENOMIC DNA]</scope>
    <source>
        <strain evidence="2">DSM 13258 / LMG 19739 / B1</strain>
    </source>
</reference>
<keyword evidence="2" id="KW-1185">Reference proteome</keyword>
<gene>
    <name evidence="1" type="ordered locus">Murru_1579</name>
</gene>
<evidence type="ECO:0000313" key="1">
    <source>
        <dbReference type="EMBL" id="AEM70620.1"/>
    </source>
</evidence>
<protein>
    <submittedName>
        <fullName evidence="1">Uncharacterized protein</fullName>
    </submittedName>
</protein>
<dbReference type="KEGG" id="mrs:Murru_1579"/>
<evidence type="ECO:0000313" key="2">
    <source>
        <dbReference type="Proteomes" id="UP000008908"/>
    </source>
</evidence>
<proteinExistence type="predicted"/>
<accession>G2PI46</accession>
<name>G2PI46_ALLRU</name>
<dbReference type="AlphaFoldDB" id="G2PI46"/>
<organism evidence="1 2">
    <name type="scientific">Allomuricauda ruestringensis (strain DSM 13258 / CIP 107369 / LMG 19739 / B1)</name>
    <name type="common">Muricauda ruestringensis</name>
    <dbReference type="NCBI Taxonomy" id="886377"/>
    <lineage>
        <taxon>Bacteria</taxon>
        <taxon>Pseudomonadati</taxon>
        <taxon>Bacteroidota</taxon>
        <taxon>Flavobacteriia</taxon>
        <taxon>Flavobacteriales</taxon>
        <taxon>Flavobacteriaceae</taxon>
        <taxon>Flagellimonas</taxon>
    </lineage>
</organism>
<sequence>MESILTIVELNFGNDFLFTVNNGVRLLLQP</sequence>
<dbReference type="HOGENOM" id="CLU_3404412_0_0_10"/>